<dbReference type="InterPro" id="IPR009057">
    <property type="entry name" value="Homeodomain-like_sf"/>
</dbReference>
<dbReference type="Gene3D" id="3.40.50.10490">
    <property type="entry name" value="Glucose-6-phosphate isomerase like protein, domain 1"/>
    <property type="match status" value="1"/>
</dbReference>
<dbReference type="InterPro" id="IPR047640">
    <property type="entry name" value="RpiR-like"/>
</dbReference>
<dbReference type="Gene3D" id="1.10.10.10">
    <property type="entry name" value="Winged helix-like DNA-binding domain superfamily/Winged helix DNA-binding domain"/>
    <property type="match status" value="1"/>
</dbReference>
<dbReference type="Pfam" id="PF01418">
    <property type="entry name" value="HTH_6"/>
    <property type="match status" value="1"/>
</dbReference>
<dbReference type="CDD" id="cd05013">
    <property type="entry name" value="SIS_RpiR"/>
    <property type="match status" value="1"/>
</dbReference>
<evidence type="ECO:0000313" key="7">
    <source>
        <dbReference type="Proteomes" id="UP000641206"/>
    </source>
</evidence>
<accession>A0ABQ2NRS5</accession>
<evidence type="ECO:0000256" key="2">
    <source>
        <dbReference type="ARBA" id="ARBA00023125"/>
    </source>
</evidence>
<gene>
    <name evidence="6" type="ORF">GCM10011346_17460</name>
</gene>
<name>A0ABQ2NRS5_9BACI</name>
<evidence type="ECO:0000259" key="5">
    <source>
        <dbReference type="PROSITE" id="PS51464"/>
    </source>
</evidence>
<dbReference type="Proteomes" id="UP000641206">
    <property type="component" value="Unassembled WGS sequence"/>
</dbReference>
<dbReference type="EMBL" id="BMLW01000004">
    <property type="protein sequence ID" value="GGP10222.1"/>
    <property type="molecule type" value="Genomic_DNA"/>
</dbReference>
<dbReference type="InterPro" id="IPR001347">
    <property type="entry name" value="SIS_dom"/>
</dbReference>
<sequence>MLVHKMKYMNNLTVQEQHIIDYILEHPDQLFDLTANELAKVTFTSPSTIIRLCKKLGTKGFPDFQIKFALEYKDLKIEKYQMNSNDSLTEDNKIHKSIHSLPFIYEEAIYETQKTLDYNQIKKIVNWIKYADRVNIYGVDANYYIAQQICARWNEFGINALAFNSINKHYLVNIKQKEKHISFVISHSGNNKAIIDIAKTIKLYNQKVIAVTGNEKSELISMADDYIKSYTSTEQFTLSKIFNNTSTQYIFDVLYLHLLDNINADSKKKLMDEI</sequence>
<dbReference type="Pfam" id="PF01380">
    <property type="entry name" value="SIS"/>
    <property type="match status" value="1"/>
</dbReference>
<keyword evidence="3" id="KW-0804">Transcription</keyword>
<feature type="domain" description="SIS" evidence="5">
    <location>
        <begin position="124"/>
        <end position="256"/>
    </location>
</feature>
<proteinExistence type="predicted"/>
<dbReference type="PANTHER" id="PTHR30514:SF1">
    <property type="entry name" value="HTH-TYPE TRANSCRIPTIONAL REGULATOR HEXR-RELATED"/>
    <property type="match status" value="1"/>
</dbReference>
<comment type="caution">
    <text evidence="6">The sequence shown here is derived from an EMBL/GenBank/DDBJ whole genome shotgun (WGS) entry which is preliminary data.</text>
</comment>
<evidence type="ECO:0000256" key="3">
    <source>
        <dbReference type="ARBA" id="ARBA00023163"/>
    </source>
</evidence>
<dbReference type="RefSeq" id="WP_188734058.1">
    <property type="nucleotide sequence ID" value="NZ_BMLW01000004.1"/>
</dbReference>
<organism evidence="6 7">
    <name type="scientific">Oceanobacillus neutriphilus</name>
    <dbReference type="NCBI Taxonomy" id="531815"/>
    <lineage>
        <taxon>Bacteria</taxon>
        <taxon>Bacillati</taxon>
        <taxon>Bacillota</taxon>
        <taxon>Bacilli</taxon>
        <taxon>Bacillales</taxon>
        <taxon>Bacillaceae</taxon>
        <taxon>Oceanobacillus</taxon>
    </lineage>
</organism>
<keyword evidence="7" id="KW-1185">Reference proteome</keyword>
<dbReference type="SUPFAM" id="SSF53697">
    <property type="entry name" value="SIS domain"/>
    <property type="match status" value="1"/>
</dbReference>
<reference evidence="7" key="1">
    <citation type="journal article" date="2019" name="Int. J. Syst. Evol. Microbiol.">
        <title>The Global Catalogue of Microorganisms (GCM) 10K type strain sequencing project: providing services to taxonomists for standard genome sequencing and annotation.</title>
        <authorList>
            <consortium name="The Broad Institute Genomics Platform"/>
            <consortium name="The Broad Institute Genome Sequencing Center for Infectious Disease"/>
            <person name="Wu L."/>
            <person name="Ma J."/>
        </authorList>
    </citation>
    <scope>NUCLEOTIDE SEQUENCE [LARGE SCALE GENOMIC DNA]</scope>
    <source>
        <strain evidence="7">CGMCC 1.7693</strain>
    </source>
</reference>
<keyword evidence="2" id="KW-0238">DNA-binding</keyword>
<dbReference type="PROSITE" id="PS51071">
    <property type="entry name" value="HTH_RPIR"/>
    <property type="match status" value="1"/>
</dbReference>
<dbReference type="InterPro" id="IPR000281">
    <property type="entry name" value="HTH_RpiR"/>
</dbReference>
<dbReference type="InterPro" id="IPR046348">
    <property type="entry name" value="SIS_dom_sf"/>
</dbReference>
<dbReference type="PROSITE" id="PS51464">
    <property type="entry name" value="SIS"/>
    <property type="match status" value="1"/>
</dbReference>
<dbReference type="PANTHER" id="PTHR30514">
    <property type="entry name" value="GLUCOKINASE"/>
    <property type="match status" value="1"/>
</dbReference>
<dbReference type="InterPro" id="IPR035472">
    <property type="entry name" value="RpiR-like_SIS"/>
</dbReference>
<protein>
    <submittedName>
        <fullName evidence="6">RpiR family transcriptional regulator</fullName>
    </submittedName>
</protein>
<keyword evidence="1" id="KW-0805">Transcription regulation</keyword>
<evidence type="ECO:0000313" key="6">
    <source>
        <dbReference type="EMBL" id="GGP10222.1"/>
    </source>
</evidence>
<dbReference type="InterPro" id="IPR036388">
    <property type="entry name" value="WH-like_DNA-bd_sf"/>
</dbReference>
<dbReference type="SUPFAM" id="SSF46689">
    <property type="entry name" value="Homeodomain-like"/>
    <property type="match status" value="1"/>
</dbReference>
<feature type="domain" description="HTH rpiR-type" evidence="4">
    <location>
        <begin position="1"/>
        <end position="75"/>
    </location>
</feature>
<evidence type="ECO:0000259" key="4">
    <source>
        <dbReference type="PROSITE" id="PS51071"/>
    </source>
</evidence>
<evidence type="ECO:0000256" key="1">
    <source>
        <dbReference type="ARBA" id="ARBA00023015"/>
    </source>
</evidence>